<dbReference type="PANTHER" id="PTHR46033">
    <property type="entry name" value="PROTEIN MAIN-LIKE 2"/>
    <property type="match status" value="1"/>
</dbReference>
<feature type="domain" description="Aminotransferase-like plant mobile" evidence="1">
    <location>
        <begin position="22"/>
        <end position="284"/>
    </location>
</feature>
<dbReference type="InterPro" id="IPR044824">
    <property type="entry name" value="MAIN-like"/>
</dbReference>
<reference evidence="3 4" key="2">
    <citation type="submission" date="2025-05" db="UniProtKB">
        <authorList>
            <consortium name="RefSeq"/>
        </authorList>
    </citation>
    <scope>IDENTIFICATION</scope>
    <source>
        <tissue evidence="3 4">Leaf</tissue>
    </source>
</reference>
<evidence type="ECO:0000313" key="4">
    <source>
        <dbReference type="RefSeq" id="XP_056684819.1"/>
    </source>
</evidence>
<gene>
    <name evidence="3 4" type="primary">LOC130460988</name>
</gene>
<accession>A0ABM3QN94</accession>
<dbReference type="RefSeq" id="XP_056684819.1">
    <property type="nucleotide sequence ID" value="XM_056828841.1"/>
</dbReference>
<organism evidence="2 4">
    <name type="scientific">Spinacia oleracea</name>
    <name type="common">Spinach</name>
    <dbReference type="NCBI Taxonomy" id="3562"/>
    <lineage>
        <taxon>Eukaryota</taxon>
        <taxon>Viridiplantae</taxon>
        <taxon>Streptophyta</taxon>
        <taxon>Embryophyta</taxon>
        <taxon>Tracheophyta</taxon>
        <taxon>Spermatophyta</taxon>
        <taxon>Magnoliopsida</taxon>
        <taxon>eudicotyledons</taxon>
        <taxon>Gunneridae</taxon>
        <taxon>Pentapetalae</taxon>
        <taxon>Caryophyllales</taxon>
        <taxon>Chenopodiaceae</taxon>
        <taxon>Chenopodioideae</taxon>
        <taxon>Anserineae</taxon>
        <taxon>Spinacia</taxon>
    </lineage>
</organism>
<name>A0ABM3QN94_SPIOL</name>
<sequence length="419" mass="47198">MGLADFWRTMGGSPRRTGIKNRLWALLERWWDTTNTFHMAWGDITITPLEFAMITGLPFSERNVTFDCELTWRSAAAKDLLGPVVDLSDDDAHASVKVIVEAICGGGVSAEQRVRLFLLALVSRVMARSRNSRVHIKFLSALRDLGAVSSYNWGGLAYSHLLYEMKRASQTALGNDPSMAALWSVLEIWIYEHFPTLALERTRDAAYPYVASWIGAVRVGASLAASRRAWRVLSAEDVVWRPFVNAVVPVSAARAHFLSGRRVLLPGVYRHMWYLGERVSLQHHSGDRLVPKDPLESMLALDEDLARLYAEARGEAVCRSWREFVHRKGSYDDFLRRLAPPVRFVLPEEEVDPEDIPRADRILRYENSDGEEVVETIPWASPPHRKSYDDVPEHTPLRLGRECVAGCSCLILGRGSVSS</sequence>
<proteinExistence type="predicted"/>
<dbReference type="InterPro" id="IPR019557">
    <property type="entry name" value="AminoTfrase-like_pln_mobile"/>
</dbReference>
<protein>
    <submittedName>
        <fullName evidence="3 4">Protein MAIN-LIKE 2-like</fullName>
    </submittedName>
</protein>
<reference evidence="2" key="1">
    <citation type="journal article" date="2021" name="Nat. Commun.">
        <title>Genomic analyses provide insights into spinach domestication and the genetic basis of agronomic traits.</title>
        <authorList>
            <person name="Cai X."/>
            <person name="Sun X."/>
            <person name="Xu C."/>
            <person name="Sun H."/>
            <person name="Wang X."/>
            <person name="Ge C."/>
            <person name="Zhang Z."/>
            <person name="Wang Q."/>
            <person name="Fei Z."/>
            <person name="Jiao C."/>
            <person name="Wang Q."/>
        </authorList>
    </citation>
    <scope>NUCLEOTIDE SEQUENCE [LARGE SCALE GENOMIC DNA]</scope>
    <source>
        <strain evidence="2">cv. Varoflay</strain>
    </source>
</reference>
<dbReference type="GeneID" id="130460988"/>
<dbReference type="Pfam" id="PF10536">
    <property type="entry name" value="PMD"/>
    <property type="match status" value="1"/>
</dbReference>
<keyword evidence="2" id="KW-1185">Reference proteome</keyword>
<dbReference type="PANTHER" id="PTHR46033:SF8">
    <property type="entry name" value="PROTEIN MAINTENANCE OF MERISTEMS-LIKE"/>
    <property type="match status" value="1"/>
</dbReference>
<evidence type="ECO:0000259" key="1">
    <source>
        <dbReference type="Pfam" id="PF10536"/>
    </source>
</evidence>
<evidence type="ECO:0000313" key="2">
    <source>
        <dbReference type="Proteomes" id="UP000813463"/>
    </source>
</evidence>
<dbReference type="Proteomes" id="UP000813463">
    <property type="component" value="Chromosome 5"/>
</dbReference>
<evidence type="ECO:0000313" key="3">
    <source>
        <dbReference type="RefSeq" id="XP_056684818.1"/>
    </source>
</evidence>
<dbReference type="RefSeq" id="XP_056684818.1">
    <property type="nucleotide sequence ID" value="XM_056828840.1"/>
</dbReference>